<dbReference type="STRING" id="415015.SAMN05660462_00978"/>
<evidence type="ECO:0000259" key="2">
    <source>
        <dbReference type="Pfam" id="PF13240"/>
    </source>
</evidence>
<keyword evidence="1" id="KW-0472">Membrane</keyword>
<dbReference type="Gene3D" id="2.120.10.30">
    <property type="entry name" value="TolB, C-terminal domain"/>
    <property type="match status" value="1"/>
</dbReference>
<evidence type="ECO:0000256" key="1">
    <source>
        <dbReference type="SAM" id="Phobius"/>
    </source>
</evidence>
<gene>
    <name evidence="3" type="ORF">SAMN05660462_00978</name>
</gene>
<proteinExistence type="predicted"/>
<sequence>MFCSNCGEKNNENSKFCRICGSKLQPPSNTNMAVEVKQESSLVQSQTEAETNVVAHSTDENKAKKKLFQKKAPIIAAALILIFLIPATIFFAKGLGLFNGKKAIYPVVYMKKNELVARDTRKDKATPITDKLCDDYTYDDIFGYGDFSYFATSSKDDAASLFFRFTKDGKKMLFLQNIREGEGYDEVADLYLRNIVGTTPKGKSTDKYGIKIASNILPAFDISFDGKYIVYMKNWNYDDGGSLYINDLKKEIKVAGDAYPDFQISDDGKHILYSRVNSNVSERDYYIALTAKEDSTEKIDSDINEIVKVTDNFEKIYYTKSNGDSGYDLYLKEMGKDKIKLFNDMDSLISIQEDGSIVYLKSYVETVDLREIVNDNMAATDRFMTMPYKDNYILYYDYYYYYSYPVYDMAAYNRALEQYYRKEERDEIRYYIANNPTHVVKKDLYIYRDGESEKVESSIAQIMNASENSSITYFKYIVEEVPKRNISDFSNAYAVENYYWENVNQKKDLYRYTKSDGNKLVLSKDDYLYIVFSEDNNYAYMKDFVEGKGYLLNKYDLSNTDNKETIATDVTYFEVYPDSEVIYLKDEKNSLGDLYLKTNDRNEKIAENVNWYSVFYDEDNKVILCLTDYNYERYMGKLVRISNFEKKVISDDVNHYFYRSPNEVLFTKEYRESRGDAELWLYNGKEKNIKIDDDVTNLLYY</sequence>
<dbReference type="AlphaFoldDB" id="A0A1H3MZ64"/>
<protein>
    <submittedName>
        <fullName evidence="3">Zinc-ribbon domain-containing protein</fullName>
    </submittedName>
</protein>
<feature type="domain" description="Zinc-ribbon" evidence="2">
    <location>
        <begin position="2"/>
        <end position="24"/>
    </location>
</feature>
<accession>A0A1H3MZ64</accession>
<dbReference type="RefSeq" id="WP_091727994.1">
    <property type="nucleotide sequence ID" value="NZ_FNQE01000008.1"/>
</dbReference>
<dbReference type="EMBL" id="FNQE01000008">
    <property type="protein sequence ID" value="SDY81804.1"/>
    <property type="molecule type" value="Genomic_DNA"/>
</dbReference>
<organism evidence="3 4">
    <name type="scientific">Proteiniborus ethanoligenes</name>
    <dbReference type="NCBI Taxonomy" id="415015"/>
    <lineage>
        <taxon>Bacteria</taxon>
        <taxon>Bacillati</taxon>
        <taxon>Bacillota</taxon>
        <taxon>Clostridia</taxon>
        <taxon>Eubacteriales</taxon>
        <taxon>Proteiniborus</taxon>
    </lineage>
</organism>
<reference evidence="3 4" key="1">
    <citation type="submission" date="2016-10" db="EMBL/GenBank/DDBJ databases">
        <authorList>
            <person name="de Groot N.N."/>
        </authorList>
    </citation>
    <scope>NUCLEOTIDE SEQUENCE [LARGE SCALE GENOMIC DNA]</scope>
    <source>
        <strain evidence="3 4">DSM 21650</strain>
    </source>
</reference>
<keyword evidence="1" id="KW-0812">Transmembrane</keyword>
<dbReference type="Proteomes" id="UP000198625">
    <property type="component" value="Unassembled WGS sequence"/>
</dbReference>
<feature type="transmembrane region" description="Helical" evidence="1">
    <location>
        <begin position="72"/>
        <end position="92"/>
    </location>
</feature>
<dbReference type="SUPFAM" id="SSF69304">
    <property type="entry name" value="Tricorn protease N-terminal domain"/>
    <property type="match status" value="1"/>
</dbReference>
<evidence type="ECO:0000313" key="4">
    <source>
        <dbReference type="Proteomes" id="UP000198625"/>
    </source>
</evidence>
<keyword evidence="1" id="KW-1133">Transmembrane helix</keyword>
<dbReference type="Pfam" id="PF13240">
    <property type="entry name" value="Zn_Ribbon_1"/>
    <property type="match status" value="1"/>
</dbReference>
<dbReference type="InterPro" id="IPR011042">
    <property type="entry name" value="6-blade_b-propeller_TolB-like"/>
</dbReference>
<evidence type="ECO:0000313" key="3">
    <source>
        <dbReference type="EMBL" id="SDY81804.1"/>
    </source>
</evidence>
<keyword evidence="4" id="KW-1185">Reference proteome</keyword>
<dbReference type="InterPro" id="IPR026870">
    <property type="entry name" value="Zinc_ribbon_dom"/>
</dbReference>
<name>A0A1H3MZ64_9FIRM</name>
<dbReference type="OrthoDB" id="2601038at2"/>